<evidence type="ECO:0000313" key="2">
    <source>
        <dbReference type="Proteomes" id="UP000321058"/>
    </source>
</evidence>
<keyword evidence="2" id="KW-1185">Reference proteome</keyword>
<evidence type="ECO:0000313" key="1">
    <source>
        <dbReference type="EMBL" id="GEP56745.1"/>
    </source>
</evidence>
<proteinExistence type="predicted"/>
<organism evidence="1 2">
    <name type="scientific">Reyranella soli</name>
    <dbReference type="NCBI Taxonomy" id="1230389"/>
    <lineage>
        <taxon>Bacteria</taxon>
        <taxon>Pseudomonadati</taxon>
        <taxon>Pseudomonadota</taxon>
        <taxon>Alphaproteobacteria</taxon>
        <taxon>Hyphomicrobiales</taxon>
        <taxon>Reyranellaceae</taxon>
        <taxon>Reyranella</taxon>
    </lineage>
</organism>
<dbReference type="SUPFAM" id="SSF55298">
    <property type="entry name" value="YjgF-like"/>
    <property type="match status" value="1"/>
</dbReference>
<reference evidence="1 2" key="1">
    <citation type="submission" date="2019-07" db="EMBL/GenBank/DDBJ databases">
        <title>Whole genome shotgun sequence of Reyranella soli NBRC 108950.</title>
        <authorList>
            <person name="Hosoyama A."/>
            <person name="Uohara A."/>
            <person name="Ohji S."/>
            <person name="Ichikawa N."/>
        </authorList>
    </citation>
    <scope>NUCLEOTIDE SEQUENCE [LARGE SCALE GENOMIC DNA]</scope>
    <source>
        <strain evidence="1 2">NBRC 108950</strain>
    </source>
</reference>
<evidence type="ECO:0008006" key="3">
    <source>
        <dbReference type="Google" id="ProtNLM"/>
    </source>
</evidence>
<dbReference type="Gene3D" id="3.30.1330.40">
    <property type="entry name" value="RutC-like"/>
    <property type="match status" value="1"/>
</dbReference>
<comment type="caution">
    <text evidence="1">The sequence shown here is derived from an EMBL/GenBank/DDBJ whole genome shotgun (WGS) entry which is preliminary data.</text>
</comment>
<dbReference type="InterPro" id="IPR035959">
    <property type="entry name" value="RutC-like_sf"/>
</dbReference>
<accession>A0A512NCT0</accession>
<dbReference type="PANTHER" id="PTHR43857:SF1">
    <property type="entry name" value="YJGH FAMILY PROTEIN"/>
    <property type="match status" value="1"/>
</dbReference>
<dbReference type="PANTHER" id="PTHR43857">
    <property type="entry name" value="BLR7761 PROTEIN"/>
    <property type="match status" value="1"/>
</dbReference>
<gene>
    <name evidence="1" type="ORF">RSO01_39110</name>
</gene>
<dbReference type="AlphaFoldDB" id="A0A512NCT0"/>
<dbReference type="InterPro" id="IPR006175">
    <property type="entry name" value="YjgF/YER057c/UK114"/>
</dbReference>
<name>A0A512NCT0_9HYPH</name>
<dbReference type="Proteomes" id="UP000321058">
    <property type="component" value="Unassembled WGS sequence"/>
</dbReference>
<dbReference type="Pfam" id="PF01042">
    <property type="entry name" value="Ribonuc_L-PSP"/>
    <property type="match status" value="1"/>
</dbReference>
<dbReference type="RefSeq" id="WP_170303200.1">
    <property type="nucleotide sequence ID" value="NZ_BKAJ01000069.1"/>
</dbReference>
<dbReference type="EMBL" id="BKAJ01000069">
    <property type="protein sequence ID" value="GEP56745.1"/>
    <property type="molecule type" value="Genomic_DNA"/>
</dbReference>
<protein>
    <recommendedName>
        <fullName evidence="3">Enamine deaminase RidA</fullName>
    </recommendedName>
</protein>
<sequence length="87" mass="8835">MQGKDAAEQTTITVAKIEAALKKAGCKLSDLTQMTIFVTEIRDMGAVSKALGKALKGSVVTSTLVAVSALAVPGLVVEIESMGVVGS</sequence>